<dbReference type="PROSITE" id="PS50082">
    <property type="entry name" value="WD_REPEATS_2"/>
    <property type="match status" value="1"/>
</dbReference>
<dbReference type="InterPro" id="IPR015943">
    <property type="entry name" value="WD40/YVTN_repeat-like_dom_sf"/>
</dbReference>
<organism evidence="3 4">
    <name type="scientific">Leishmania orientalis</name>
    <dbReference type="NCBI Taxonomy" id="2249476"/>
    <lineage>
        <taxon>Eukaryota</taxon>
        <taxon>Discoba</taxon>
        <taxon>Euglenozoa</taxon>
        <taxon>Kinetoplastea</taxon>
        <taxon>Metakinetoplastina</taxon>
        <taxon>Trypanosomatida</taxon>
        <taxon>Trypanosomatidae</taxon>
        <taxon>Leishmaniinae</taxon>
        <taxon>Leishmania</taxon>
    </lineage>
</organism>
<dbReference type="PROSITE" id="PS50294">
    <property type="entry name" value="WD_REPEATS_REGION"/>
    <property type="match status" value="1"/>
</dbReference>
<feature type="region of interest" description="Disordered" evidence="2">
    <location>
        <begin position="468"/>
        <end position="509"/>
    </location>
</feature>
<dbReference type="PANTHER" id="PTHR44525">
    <property type="entry name" value="WD REPEAT-CONTAINING PROTEIN 27"/>
    <property type="match status" value="1"/>
</dbReference>
<name>A0A836H860_9TRYP</name>
<dbReference type="InterPro" id="IPR036322">
    <property type="entry name" value="WD40_repeat_dom_sf"/>
</dbReference>
<dbReference type="GeneID" id="92358104"/>
<evidence type="ECO:0000313" key="4">
    <source>
        <dbReference type="Proteomes" id="UP000674143"/>
    </source>
</evidence>
<comment type="caution">
    <text evidence="3">The sequence shown here is derived from an EMBL/GenBank/DDBJ whole genome shotgun (WGS) entry which is preliminary data.</text>
</comment>
<dbReference type="RefSeq" id="XP_067061207.1">
    <property type="nucleotide sequence ID" value="XM_067204170.1"/>
</dbReference>
<dbReference type="Pfam" id="PF00400">
    <property type="entry name" value="WD40"/>
    <property type="match status" value="1"/>
</dbReference>
<reference evidence="4" key="2">
    <citation type="journal article" date="2021" name="Sci. Data">
        <title>Chromosome-scale genome sequencing, assembly and annotation of six genomes from subfamily Leishmaniinae.</title>
        <authorList>
            <person name="Almutairi H."/>
            <person name="Urbaniak M.D."/>
            <person name="Bates M.D."/>
            <person name="Jariyapan N."/>
            <person name="Kwakye-Nuako G."/>
            <person name="Thomaz Soccol V."/>
            <person name="Al-Salem W.S."/>
            <person name="Dillon R.J."/>
            <person name="Bates P.A."/>
            <person name="Gatherer D."/>
        </authorList>
    </citation>
    <scope>NUCLEOTIDE SEQUENCE [LARGE SCALE GENOMIC DNA]</scope>
</reference>
<dbReference type="Gene3D" id="2.130.10.10">
    <property type="entry name" value="YVTN repeat-like/Quinoprotein amine dehydrogenase"/>
    <property type="match status" value="2"/>
</dbReference>
<evidence type="ECO:0000313" key="3">
    <source>
        <dbReference type="EMBL" id="KAG5472811.1"/>
    </source>
</evidence>
<dbReference type="EMBL" id="JAFHLR010000030">
    <property type="protein sequence ID" value="KAG5472811.1"/>
    <property type="molecule type" value="Genomic_DNA"/>
</dbReference>
<feature type="compositionally biased region" description="Polar residues" evidence="2">
    <location>
        <begin position="468"/>
        <end position="481"/>
    </location>
</feature>
<dbReference type="InterPro" id="IPR001680">
    <property type="entry name" value="WD40_rpt"/>
</dbReference>
<evidence type="ECO:0000256" key="2">
    <source>
        <dbReference type="SAM" id="MobiDB-lite"/>
    </source>
</evidence>
<accession>A0A836H860</accession>
<dbReference type="SUPFAM" id="SSF50978">
    <property type="entry name" value="WD40 repeat-like"/>
    <property type="match status" value="2"/>
</dbReference>
<keyword evidence="1" id="KW-0853">WD repeat</keyword>
<dbReference type="PANTHER" id="PTHR44525:SF1">
    <property type="entry name" value="WD REPEAT-CONTAINING PROTEIN 27"/>
    <property type="match status" value="1"/>
</dbReference>
<proteinExistence type="predicted"/>
<evidence type="ECO:0000256" key="1">
    <source>
        <dbReference type="PROSITE-ProRule" id="PRU00221"/>
    </source>
</evidence>
<dbReference type="AlphaFoldDB" id="A0A836H860"/>
<feature type="repeat" description="WD" evidence="1">
    <location>
        <begin position="625"/>
        <end position="659"/>
    </location>
</feature>
<protein>
    <recommendedName>
        <fullName evidence="5">Guanine nucleotide-binding protein subunit beta-like protein</fullName>
    </recommendedName>
</protein>
<evidence type="ECO:0008006" key="5">
    <source>
        <dbReference type="Google" id="ProtNLM"/>
    </source>
</evidence>
<reference evidence="4" key="1">
    <citation type="journal article" date="2021" name="Microbiol. Resour. Announc.">
        <title>LGAAP: Leishmaniinae Genome Assembly and Annotation Pipeline.</title>
        <authorList>
            <person name="Almutairi H."/>
            <person name="Urbaniak M.D."/>
            <person name="Bates M.D."/>
            <person name="Jariyapan N."/>
            <person name="Kwakye-Nuako G."/>
            <person name="Thomaz-Soccol V."/>
            <person name="Al-Salem W.S."/>
            <person name="Dillon R.J."/>
            <person name="Bates P.A."/>
            <person name="Gatherer D."/>
        </authorList>
    </citation>
    <scope>NUCLEOTIDE SEQUENCE [LARGE SCALE GENOMIC DNA]</scope>
</reference>
<dbReference type="KEGG" id="loi:92358104"/>
<dbReference type="InterPro" id="IPR042411">
    <property type="entry name" value="WDR27"/>
</dbReference>
<dbReference type="Proteomes" id="UP000674143">
    <property type="component" value="Unassembled WGS sequence"/>
</dbReference>
<keyword evidence="4" id="KW-1185">Reference proteome</keyword>
<sequence>MWSADLNPDGVLPGSLCITHDAVWWVSARGILYMWRAGHANDEATHPVAVAQVDRRVECMAVSPEASLIALVSSTFMILLQIEHAQRPAFLLTGDCDALGEASGDTAMMTVFETTRVACMAGEVRGVVFNTEASLAAVCTDSALVVLSNIFGDAAEYDERNTVLHLTSFNCTHLGASTHGCSVACFIGVRQLLIVDDVNHLVLLQCSNTGEEAGDMNEGAKMCAAYPSNVSPPAVTLQLVVDGHICSRTARVNSLACSYSGVYGEKVVALGLSNGTVQILNGRTLQALRTWSVQDAIAAGPGRFLDAATVGNSSFRSRPSQVAARTRLGVSDPAASTSVHPAVTILDVCVGAHLITVCTSHGVVYYSKFTFQLESAYTKLLATPLVEAEATAAAGSSILSGIAMRGASNGRWAYTNVFDGILYFSPLDVDTQHTLEAHTAEGDMASEDVVHARTPLPAEWVGNAFSAKTPSTATNRTSTRSGAKRVQHPPLSSHVPRRLPAKGSGYDDAPWSVQQERRLKSLAAAARDRKAQTFGAASASAAASQNALRFQYDFASIFGVGRSSLTRLETVSSALRRLHTRAVKAISFSTAGDALITAGGDGRMQRLNFPIARARGTDGLAGRVLGGHAAAVTAVDANLSRQRPLILSGSADGCLRVWSPGVQDTAVMECIVGGGSQRTRAASGSSLTAAQFFYLDKFVLSCAADALELRRNVGHISSSAPTPPSSAYDRDKSLSPVPLYRYSVGTGHSITSATAVNHFASNLVFLATSAKELQVLDVVADALLWREGTTHSRGIYRVATGRTSRYATSDAGSSAEHLFMSASLDSTAALWDVRLAKPVQLFTQHCNTGIPSLALEIAPGAGVVAVASQDNAVYVYDLRGGGGAFALNVLRGFDSYATSLAWHPLRPVLVAGMASGDVHVLQHVT</sequence>
<dbReference type="SMART" id="SM00320">
    <property type="entry name" value="WD40"/>
    <property type="match status" value="5"/>
</dbReference>
<gene>
    <name evidence="3" type="ORF">LSCM4_02134</name>
</gene>